<keyword evidence="4" id="KW-0798">TonB box</keyword>
<evidence type="ECO:0000313" key="10">
    <source>
        <dbReference type="Proteomes" id="UP001500523"/>
    </source>
</evidence>
<feature type="region of interest" description="Disordered" evidence="5">
    <location>
        <begin position="31"/>
        <end position="92"/>
    </location>
</feature>
<keyword evidence="10" id="KW-1185">Reference proteome</keyword>
<reference evidence="10" key="1">
    <citation type="journal article" date="2019" name="Int. J. Syst. Evol. Microbiol.">
        <title>The Global Catalogue of Microorganisms (GCM) 10K type strain sequencing project: providing services to taxonomists for standard genome sequencing and annotation.</title>
        <authorList>
            <consortium name="The Broad Institute Genomics Platform"/>
            <consortium name="The Broad Institute Genome Sequencing Center for Infectious Disease"/>
            <person name="Wu L."/>
            <person name="Ma J."/>
        </authorList>
    </citation>
    <scope>NUCLEOTIDE SEQUENCE [LARGE SCALE GENOMIC DNA]</scope>
    <source>
        <strain evidence="10">JCM 17498</strain>
    </source>
</reference>
<dbReference type="PANTHER" id="PTHR40980">
    <property type="entry name" value="PLUG DOMAIN-CONTAINING PROTEIN"/>
    <property type="match status" value="1"/>
</dbReference>
<keyword evidence="6" id="KW-0732">Signal</keyword>
<sequence length="1015" mass="108897">MVVRKSILKGAVASGAMAVMLTATGAAARTTGEPAGQAAQSATQPTTSSPQGAVPTGVTPDNSAAPAQAADVPTATGPSPGPTATDGADQAAEGGEDIVVTGFRRSLAEGLALKREAVGVRDSIVAEDIGKFPEANVADSLQRIPGVILSRDGASNEGQRISIRGLPSDFVVTTINMAPVRSTSSLDAGGSSRNFNYDVFPSELFGRVDVYKTPLANLEEGGIGGNVDLQTPRPFDSKGRVIRYTGQANYNTQSKKWGPRGSLLLSDTIGNFGALLGVAYSKTVNERSGFQSTGGYNSSEIGSRGYRTPAGQARPLVGPFEFQLDTSNPRANLGGLTAAQVNNGLLPRFYRVFASDNDRERLGLVGSLQYKTDRLDVSVDGIYSQLKDIGDEYTWGVAVRNSRTTATTTDLPGRGTNSGIIPLGVQLDEYNNLYGTFGNTNIVTESLYRTSETKFRYGIVRAAYDVTDRLKVSAQGNLSDSRAYKEGNRIASNIYGATTTFDPTGNVTYPTITSTIDPTNPRNYVVPTLGFGRDDELDKQRTARAMADWRLVDDNDRLFTLRLGGSYVSTIKQIERRDGSAIAQARTLPGGGTFRTIDVFANMNPTIPIGPLRNGGNSGFPSQFATFPRNFIEGTLDAHGSNIASPVQLNGAFKAEEQVATGFFEVDFKMPLLGSELRGNAGLRYSDTKTVVDNFVANGRGGFSPATRRGGYDNFLPSASLAFDLRENLTLRASAGQTITRNALSTIAGSTLIPNPFNADVTQGNPDLRPQLASQYDAVVEWYFAPGALFSVGVFKKDITDRPFAVQDFVTFGSLGVPPTVFNAVSLGFPNGQIPDDFLVRRTIIVNQNQLSLKGLEVAYQQNFTFLPKPFDGLGVTSSFTLIDQTGTDFVSSSGKRVGIQAGVPDYSYSITGFYEKGPFSLRGSYNYRAKTGQTDVNQGNDQIPYTAPQGFLDATASFRLNDYIEFRVDALNITNTNVYTYYDNPDQPNGNGKTRRDNSFFNGTTISFGVRGKF</sequence>
<evidence type="ECO:0000256" key="5">
    <source>
        <dbReference type="SAM" id="MobiDB-lite"/>
    </source>
</evidence>
<proteinExistence type="inferred from homology"/>
<evidence type="ECO:0000259" key="8">
    <source>
        <dbReference type="Pfam" id="PF07715"/>
    </source>
</evidence>
<dbReference type="InterPro" id="IPR036942">
    <property type="entry name" value="Beta-barrel_TonB_sf"/>
</dbReference>
<dbReference type="InterPro" id="IPR012910">
    <property type="entry name" value="Plug_dom"/>
</dbReference>
<dbReference type="Pfam" id="PF00593">
    <property type="entry name" value="TonB_dep_Rec_b-barrel"/>
    <property type="match status" value="1"/>
</dbReference>
<evidence type="ECO:0000256" key="2">
    <source>
        <dbReference type="ARBA" id="ARBA00023136"/>
    </source>
</evidence>
<dbReference type="Gene3D" id="2.170.130.10">
    <property type="entry name" value="TonB-dependent receptor, plug domain"/>
    <property type="match status" value="1"/>
</dbReference>
<dbReference type="NCBIfam" id="TIGR01782">
    <property type="entry name" value="TonB-Xanth-Caul"/>
    <property type="match status" value="1"/>
</dbReference>
<dbReference type="Pfam" id="PF07715">
    <property type="entry name" value="Plug"/>
    <property type="match status" value="1"/>
</dbReference>
<organism evidence="9 10">
    <name type="scientific">Sphingomonas cynarae</name>
    <dbReference type="NCBI Taxonomy" id="930197"/>
    <lineage>
        <taxon>Bacteria</taxon>
        <taxon>Pseudomonadati</taxon>
        <taxon>Pseudomonadota</taxon>
        <taxon>Alphaproteobacteria</taxon>
        <taxon>Sphingomonadales</taxon>
        <taxon>Sphingomonadaceae</taxon>
        <taxon>Sphingomonas</taxon>
    </lineage>
</organism>
<evidence type="ECO:0000259" key="7">
    <source>
        <dbReference type="Pfam" id="PF00593"/>
    </source>
</evidence>
<dbReference type="InterPro" id="IPR000531">
    <property type="entry name" value="Beta-barrel_TonB"/>
</dbReference>
<comment type="similarity">
    <text evidence="4">Belongs to the TonB-dependent receptor family.</text>
</comment>
<dbReference type="SUPFAM" id="SSF56935">
    <property type="entry name" value="Porins"/>
    <property type="match status" value="1"/>
</dbReference>
<evidence type="ECO:0000256" key="6">
    <source>
        <dbReference type="SAM" id="SignalP"/>
    </source>
</evidence>
<feature type="compositionally biased region" description="Low complexity" evidence="5">
    <location>
        <begin position="59"/>
        <end position="88"/>
    </location>
</feature>
<dbReference type="InterPro" id="IPR010104">
    <property type="entry name" value="TonB_rcpt_bac"/>
</dbReference>
<gene>
    <name evidence="9" type="ORF">GCM10022268_02250</name>
</gene>
<evidence type="ECO:0000256" key="1">
    <source>
        <dbReference type="ARBA" id="ARBA00004442"/>
    </source>
</evidence>
<protein>
    <submittedName>
        <fullName evidence="9">TonB-dependent receptor</fullName>
    </submittedName>
</protein>
<keyword evidence="3" id="KW-0998">Cell outer membrane</keyword>
<dbReference type="EMBL" id="BAABBF010000001">
    <property type="protein sequence ID" value="GAA3695073.1"/>
    <property type="molecule type" value="Genomic_DNA"/>
</dbReference>
<feature type="chain" id="PRO_5045116939" evidence="6">
    <location>
        <begin position="29"/>
        <end position="1015"/>
    </location>
</feature>
<keyword evidence="2 4" id="KW-0472">Membrane</keyword>
<comment type="caution">
    <text evidence="9">The sequence shown here is derived from an EMBL/GenBank/DDBJ whole genome shotgun (WGS) entry which is preliminary data.</text>
</comment>
<dbReference type="Proteomes" id="UP001500523">
    <property type="component" value="Unassembled WGS sequence"/>
</dbReference>
<feature type="signal peptide" evidence="6">
    <location>
        <begin position="1"/>
        <end position="28"/>
    </location>
</feature>
<name>A0ABP7CW15_9SPHN</name>
<feature type="domain" description="TonB-dependent receptor plug" evidence="8">
    <location>
        <begin position="115"/>
        <end position="225"/>
    </location>
</feature>
<evidence type="ECO:0000256" key="3">
    <source>
        <dbReference type="ARBA" id="ARBA00023237"/>
    </source>
</evidence>
<dbReference type="InterPro" id="IPR037066">
    <property type="entry name" value="Plug_dom_sf"/>
</dbReference>
<feature type="domain" description="TonB-dependent receptor-like beta-barrel" evidence="7">
    <location>
        <begin position="501"/>
        <end position="974"/>
    </location>
</feature>
<evidence type="ECO:0000313" key="9">
    <source>
        <dbReference type="EMBL" id="GAA3695073.1"/>
    </source>
</evidence>
<comment type="subcellular location">
    <subcellularLocation>
        <location evidence="1 4">Cell outer membrane</location>
    </subcellularLocation>
</comment>
<feature type="compositionally biased region" description="Polar residues" evidence="5">
    <location>
        <begin position="38"/>
        <end position="51"/>
    </location>
</feature>
<dbReference type="Gene3D" id="2.40.170.20">
    <property type="entry name" value="TonB-dependent receptor, beta-barrel domain"/>
    <property type="match status" value="1"/>
</dbReference>
<evidence type="ECO:0000256" key="4">
    <source>
        <dbReference type="RuleBase" id="RU003357"/>
    </source>
</evidence>
<accession>A0ABP7CW15</accession>
<dbReference type="PANTHER" id="PTHR40980:SF4">
    <property type="entry name" value="TONB-DEPENDENT RECEPTOR-LIKE BETA-BARREL DOMAIN-CONTAINING PROTEIN"/>
    <property type="match status" value="1"/>
</dbReference>
<keyword evidence="9" id="KW-0675">Receptor</keyword>